<evidence type="ECO:0000256" key="1">
    <source>
        <dbReference type="SAM" id="Coils"/>
    </source>
</evidence>
<evidence type="ECO:0000256" key="2">
    <source>
        <dbReference type="SAM" id="Phobius"/>
    </source>
</evidence>
<dbReference type="Proteomes" id="UP000070054">
    <property type="component" value="Unassembled WGS sequence"/>
</dbReference>
<keyword evidence="2" id="KW-0472">Membrane</keyword>
<keyword evidence="2" id="KW-1133">Transmembrane helix</keyword>
<comment type="caution">
    <text evidence="4">The sequence shown here is derived from an EMBL/GenBank/DDBJ whole genome shotgun (WGS) entry which is preliminary data.</text>
</comment>
<dbReference type="PANTHER" id="PTHR34502:SF4">
    <property type="entry name" value="DUF6594 DOMAIN-CONTAINING PROTEIN"/>
    <property type="match status" value="1"/>
</dbReference>
<dbReference type="EMBL" id="JEMN01001095">
    <property type="protein sequence ID" value="KXH48272.1"/>
    <property type="molecule type" value="Genomic_DNA"/>
</dbReference>
<organism evidence="4 5">
    <name type="scientific">Colletotrichum nymphaeae SA-01</name>
    <dbReference type="NCBI Taxonomy" id="1460502"/>
    <lineage>
        <taxon>Eukaryota</taxon>
        <taxon>Fungi</taxon>
        <taxon>Dikarya</taxon>
        <taxon>Ascomycota</taxon>
        <taxon>Pezizomycotina</taxon>
        <taxon>Sordariomycetes</taxon>
        <taxon>Hypocreomycetidae</taxon>
        <taxon>Glomerellales</taxon>
        <taxon>Glomerellaceae</taxon>
        <taxon>Colletotrichum</taxon>
        <taxon>Colletotrichum acutatum species complex</taxon>
    </lineage>
</organism>
<feature type="domain" description="DUF6594" evidence="3">
    <location>
        <begin position="33"/>
        <end position="285"/>
    </location>
</feature>
<protein>
    <recommendedName>
        <fullName evidence="3">DUF6594 domain-containing protein</fullName>
    </recommendedName>
</protein>
<evidence type="ECO:0000259" key="3">
    <source>
        <dbReference type="Pfam" id="PF20237"/>
    </source>
</evidence>
<dbReference type="OrthoDB" id="4837397at2759"/>
<reference evidence="4 5" key="1">
    <citation type="submission" date="2014-02" db="EMBL/GenBank/DDBJ databases">
        <title>The genome sequence of Colletotrichum nymphaeae SA-01.</title>
        <authorList>
            <person name="Baroncelli R."/>
            <person name="Thon M.R."/>
        </authorList>
    </citation>
    <scope>NUCLEOTIDE SEQUENCE [LARGE SCALE GENOMIC DNA]</scope>
    <source>
        <strain evidence="4 5">SA-01</strain>
    </source>
</reference>
<feature type="coiled-coil region" evidence="1">
    <location>
        <begin position="60"/>
        <end position="87"/>
    </location>
</feature>
<name>A0A135TJI6_9PEZI</name>
<evidence type="ECO:0000313" key="4">
    <source>
        <dbReference type="EMBL" id="KXH48272.1"/>
    </source>
</evidence>
<keyword evidence="1" id="KW-0175">Coiled coil</keyword>
<feature type="transmembrane region" description="Helical" evidence="2">
    <location>
        <begin position="218"/>
        <end position="241"/>
    </location>
</feature>
<feature type="transmembrane region" description="Helical" evidence="2">
    <location>
        <begin position="248"/>
        <end position="267"/>
    </location>
</feature>
<keyword evidence="2" id="KW-0812">Transmembrane</keyword>
<feature type="transmembrane region" description="Helical" evidence="2">
    <location>
        <begin position="273"/>
        <end position="290"/>
    </location>
</feature>
<proteinExistence type="predicted"/>
<accession>A0A135TJI6</accession>
<dbReference type="Pfam" id="PF20237">
    <property type="entry name" value="DUF6594"/>
    <property type="match status" value="1"/>
</dbReference>
<gene>
    <name evidence="4" type="ORF">CNYM01_11880</name>
</gene>
<dbReference type="AlphaFoldDB" id="A0A135TJI6"/>
<keyword evidence="5" id="KW-1185">Reference proteome</keyword>
<dbReference type="PANTHER" id="PTHR34502">
    <property type="entry name" value="DUF6594 DOMAIN-CONTAINING PROTEIN-RELATED"/>
    <property type="match status" value="1"/>
</dbReference>
<sequence length="295" mass="33412">MSSTQNSQGGTDQDEETVTKQDIAAQPWKYIGYKGYSRLVASEDDFFLLRKFGVLNARVALVLQDEIVCLEESLDKLDNEYSKKTAAKFNNSTIRRDVPDRSEILKAICDKLPKYNEFLIQQTALRGYPQALRHNVENLKTWHKNKSGFAIAEAERKYLEHESDLVAVHQRERTPLRQVIDSSLQMRTLSCWKIENPDVPLYDEGQVSYYSDKRIDRFASAIIIAIGVLMLITPIWILQAVNHSTSKLAVITVFIFVFLLILSLAMVAKPFEALGATAAYAAVLMVFLQLQSEGS</sequence>
<dbReference type="InterPro" id="IPR046529">
    <property type="entry name" value="DUF6594"/>
</dbReference>
<evidence type="ECO:0000313" key="5">
    <source>
        <dbReference type="Proteomes" id="UP000070054"/>
    </source>
</evidence>